<evidence type="ECO:0000256" key="2">
    <source>
        <dbReference type="ARBA" id="ARBA00005964"/>
    </source>
</evidence>
<organism evidence="10 13">
    <name type="scientific">Ustilaginoidea virens</name>
    <name type="common">Rice false smut fungus</name>
    <name type="synonym">Villosiclava virens</name>
    <dbReference type="NCBI Taxonomy" id="1159556"/>
    <lineage>
        <taxon>Eukaryota</taxon>
        <taxon>Fungi</taxon>
        <taxon>Dikarya</taxon>
        <taxon>Ascomycota</taxon>
        <taxon>Pezizomycotina</taxon>
        <taxon>Sordariomycetes</taxon>
        <taxon>Hypocreomycetidae</taxon>
        <taxon>Hypocreales</taxon>
        <taxon>Clavicipitaceae</taxon>
        <taxon>Ustilaginoidea</taxon>
    </lineage>
</organism>
<dbReference type="FunFam" id="3.40.50.1820:FF:000213">
    <property type="entry name" value="Carboxylic ester hydrolase"/>
    <property type="match status" value="1"/>
</dbReference>
<evidence type="ECO:0000313" key="13">
    <source>
        <dbReference type="Proteomes" id="UP000054053"/>
    </source>
</evidence>
<feature type="domain" description="Carboxylesterase type B" evidence="9">
    <location>
        <begin position="30"/>
        <end position="543"/>
    </location>
</feature>
<dbReference type="EC" id="3.1.1.-" evidence="8"/>
<evidence type="ECO:0000313" key="11">
    <source>
        <dbReference type="EMBL" id="QUC16033.1"/>
    </source>
</evidence>
<dbReference type="GO" id="GO:0016787">
    <property type="term" value="F:hydrolase activity"/>
    <property type="evidence" value="ECO:0007669"/>
    <property type="project" value="UniProtKB-KW"/>
</dbReference>
<dbReference type="RefSeq" id="XP_042993706.1">
    <property type="nucleotide sequence ID" value="XM_043137772.1"/>
</dbReference>
<name>A0A063C0S6_USTVR</name>
<comment type="subcellular location">
    <subcellularLocation>
        <location evidence="1">Secreted</location>
    </subcellularLocation>
</comment>
<keyword evidence="5 8" id="KW-0378">Hydrolase</keyword>
<dbReference type="GeneID" id="66061052"/>
<reference evidence="10" key="1">
    <citation type="journal article" date="2016" name="Genome Announc.">
        <title>Genome Sequence of Ustilaginoidea virens IPU010, a Rice Pathogenic Fungus Causing False Smut.</title>
        <authorList>
            <person name="Kumagai T."/>
            <person name="Ishii T."/>
            <person name="Terai G."/>
            <person name="Umemura M."/>
            <person name="Machida M."/>
            <person name="Asai K."/>
        </authorList>
    </citation>
    <scope>NUCLEOTIDE SEQUENCE [LARGE SCALE GENOMIC DNA]</scope>
    <source>
        <strain evidence="10">IPU010</strain>
    </source>
</reference>
<dbReference type="KEGG" id="uvi:66061052"/>
<protein>
    <recommendedName>
        <fullName evidence="8">Carboxylic ester hydrolase</fullName>
        <ecNumber evidence="8">3.1.1.-</ecNumber>
    </recommendedName>
</protein>
<dbReference type="GO" id="GO:0005576">
    <property type="term" value="C:extracellular region"/>
    <property type="evidence" value="ECO:0007669"/>
    <property type="project" value="UniProtKB-SubCell"/>
</dbReference>
<sequence length="567" mass="61169">MLASVLSSFLAWASIAGASSAEQRSAGLATVVAPAGTVLGNVRNGVESFNGIPYALPPLGPLRMKPPVRRTQSLGVFDATGPAGACPQMVASTSSRGFLSGLLGKIANLPLVQIITRQSEDCLTITVVRPEGTTAGAKLPVLFWILGGGFESGSTSMYDGTSLVNYATSINQPFIFVAVQYRLAGYGFMPGKEIMAEGSGNAGLLDQRMGLEWVADNIAAFGGDAEKVTIWGESAGSISVLDQMILYNGNNTYKGSPLFRAAIMNSGSVTPLDPLDCPKGQAVFDQVAETGGCASAEDKLACLRALSSNDFLNAVTSVQGLLSYSSLALSYLPRPDGRTITQSPEKLIRAEQYAAVPMIVGNQEDEGTLFALFQPNVTTSEDLVDYLATYYFSGATKDQLTQLVDTYGHGLDAVIDGSPFNTGIWNEITPGFKRRAAVLGDLVFTLTRRILLRSTAPLRPDVPSWSYLASYYRGLPVLGTPHASDILQVFMGLEDNYAARSIRTYYTNFVYNLDPNVGVTGKYPFWPRWSEGNKLLNIFRDKVTFIKDDFRQDSSDFMEKNVDSLRY</sequence>
<dbReference type="InterPro" id="IPR019826">
    <property type="entry name" value="Carboxylesterase_B_AS"/>
</dbReference>
<keyword evidence="7" id="KW-0325">Glycoprotein</keyword>
<evidence type="ECO:0000313" key="10">
    <source>
        <dbReference type="EMBL" id="GAO16369.1"/>
    </source>
</evidence>
<dbReference type="Pfam" id="PF00135">
    <property type="entry name" value="COesterase"/>
    <property type="match status" value="1"/>
</dbReference>
<dbReference type="AlphaFoldDB" id="A0A063C0S6"/>
<evidence type="ECO:0000256" key="6">
    <source>
        <dbReference type="ARBA" id="ARBA00023098"/>
    </source>
</evidence>
<keyword evidence="12" id="KW-1185">Reference proteome</keyword>
<evidence type="ECO:0000259" key="9">
    <source>
        <dbReference type="Pfam" id="PF00135"/>
    </source>
</evidence>
<comment type="similarity">
    <text evidence="2 8">Belongs to the type-B carboxylesterase/lipase family.</text>
</comment>
<keyword evidence="3" id="KW-0964">Secreted</keyword>
<dbReference type="SUPFAM" id="SSF53474">
    <property type="entry name" value="alpha/beta-Hydrolases"/>
    <property type="match status" value="1"/>
</dbReference>
<proteinExistence type="inferred from homology"/>
<dbReference type="PROSITE" id="PS00122">
    <property type="entry name" value="CARBOXYLESTERASE_B_1"/>
    <property type="match status" value="1"/>
</dbReference>
<evidence type="ECO:0000256" key="3">
    <source>
        <dbReference type="ARBA" id="ARBA00022525"/>
    </source>
</evidence>
<dbReference type="EMBL" id="CP072753">
    <property type="protein sequence ID" value="QUC16033.1"/>
    <property type="molecule type" value="Genomic_DNA"/>
</dbReference>
<dbReference type="STRING" id="1159556.A0A063C0S6"/>
<evidence type="ECO:0000256" key="7">
    <source>
        <dbReference type="ARBA" id="ARBA00023180"/>
    </source>
</evidence>
<dbReference type="OrthoDB" id="408631at2759"/>
<dbReference type="InterPro" id="IPR002018">
    <property type="entry name" value="CarbesteraseB"/>
</dbReference>
<accession>A0A063C0S6</accession>
<dbReference type="InterPro" id="IPR050309">
    <property type="entry name" value="Type-B_Carboxylest/Lipase"/>
</dbReference>
<dbReference type="ESTHER" id="9hypo-a0a063c0s6">
    <property type="family name" value="Fungal_carboxylesterase_lipase"/>
</dbReference>
<dbReference type="Gene3D" id="3.40.50.1820">
    <property type="entry name" value="alpha/beta hydrolase"/>
    <property type="match status" value="1"/>
</dbReference>
<dbReference type="GO" id="GO:0006629">
    <property type="term" value="P:lipid metabolic process"/>
    <property type="evidence" value="ECO:0007669"/>
    <property type="project" value="UniProtKB-KW"/>
</dbReference>
<gene>
    <name evidence="11" type="ORF">UV8b_00274</name>
    <name evidence="10" type="ORF">UVI_02049760</name>
</gene>
<feature type="chain" id="PRO_5010893202" description="Carboxylic ester hydrolase" evidence="8">
    <location>
        <begin position="22"/>
        <end position="567"/>
    </location>
</feature>
<dbReference type="Proteomes" id="UP000054053">
    <property type="component" value="Unassembled WGS sequence"/>
</dbReference>
<evidence type="ECO:0000313" key="12">
    <source>
        <dbReference type="Proteomes" id="UP000027002"/>
    </source>
</evidence>
<dbReference type="InterPro" id="IPR029058">
    <property type="entry name" value="AB_hydrolase_fold"/>
</dbReference>
<dbReference type="HOGENOM" id="CLU_006586_10_6_1"/>
<reference evidence="11" key="3">
    <citation type="submission" date="2020-03" db="EMBL/GenBank/DDBJ databases">
        <title>A mixture of massive structural variations and highly conserved coding sequences in Ustilaginoidea virens genome.</title>
        <authorList>
            <person name="Zhang K."/>
            <person name="Zhao Z."/>
            <person name="Zhang Z."/>
            <person name="Li Y."/>
            <person name="Hsiang T."/>
            <person name="Sun W."/>
        </authorList>
    </citation>
    <scope>NUCLEOTIDE SEQUENCE</scope>
    <source>
        <strain evidence="11">UV-8b</strain>
    </source>
</reference>
<dbReference type="PANTHER" id="PTHR11559">
    <property type="entry name" value="CARBOXYLESTERASE"/>
    <property type="match status" value="1"/>
</dbReference>
<evidence type="ECO:0000256" key="8">
    <source>
        <dbReference type="RuleBase" id="RU361235"/>
    </source>
</evidence>
<feature type="signal peptide" evidence="8">
    <location>
        <begin position="1"/>
        <end position="21"/>
    </location>
</feature>
<dbReference type="Proteomes" id="UP000027002">
    <property type="component" value="Chromosome 1"/>
</dbReference>
<keyword evidence="6" id="KW-0443">Lipid metabolism</keyword>
<evidence type="ECO:0000256" key="5">
    <source>
        <dbReference type="ARBA" id="ARBA00022801"/>
    </source>
</evidence>
<evidence type="ECO:0000256" key="1">
    <source>
        <dbReference type="ARBA" id="ARBA00004613"/>
    </source>
</evidence>
<keyword evidence="4 8" id="KW-0732">Signal</keyword>
<evidence type="ECO:0000256" key="4">
    <source>
        <dbReference type="ARBA" id="ARBA00022729"/>
    </source>
</evidence>
<reference evidence="13" key="2">
    <citation type="journal article" date="2016" name="Genome Announc.">
        <title>Genome sequence of Ustilaginoidea virens IPU010, a rice pathogenic fungus causing false smut.</title>
        <authorList>
            <person name="Kumagai T."/>
            <person name="Ishii T."/>
            <person name="Terai G."/>
            <person name="Umemura M."/>
            <person name="Machida M."/>
            <person name="Asai K."/>
        </authorList>
    </citation>
    <scope>NUCLEOTIDE SEQUENCE [LARGE SCALE GENOMIC DNA]</scope>
    <source>
        <strain evidence="13">IPU010</strain>
    </source>
</reference>
<dbReference type="EMBL" id="BBTG02000035">
    <property type="protein sequence ID" value="GAO16369.1"/>
    <property type="molecule type" value="Genomic_DNA"/>
</dbReference>